<dbReference type="InterPro" id="IPR011042">
    <property type="entry name" value="6-blade_b-propeller_TolB-like"/>
</dbReference>
<evidence type="ECO:0000313" key="3">
    <source>
        <dbReference type="Proteomes" id="UP000295075"/>
    </source>
</evidence>
<gene>
    <name evidence="2" type="ORF">E1261_13055</name>
</gene>
<dbReference type="RefSeq" id="WP_132406257.1">
    <property type="nucleotide sequence ID" value="NZ_SMKA01000044.1"/>
</dbReference>
<dbReference type="SUPFAM" id="SSF63825">
    <property type="entry name" value="YWTD domain"/>
    <property type="match status" value="1"/>
</dbReference>
<evidence type="ECO:0000313" key="2">
    <source>
        <dbReference type="EMBL" id="TDC30519.1"/>
    </source>
</evidence>
<keyword evidence="3" id="KW-1185">Reference proteome</keyword>
<name>A0A4R4Q698_9ACTN</name>
<protein>
    <recommendedName>
        <fullName evidence="4">DUF839 domain-containing protein</fullName>
    </recommendedName>
</protein>
<sequence length="406" mass="42344">MTWRRTAIICLTATLALTACTDQDKKQDDGQQVQIIAGGGTNPDATKALDLALTGNTSDLEIGRDGTVRLLVNDEDRVSIWAFAPDGAAHRILVDPKITDASQLAVAQDGTMYVSHSGKGVGMVSKISPTGQATRIVGNGHAGATADGGTALGPADDIGGITVDADGNLVYGEVRDFRAQNQAMGLLRRVMSGKVETIAGQAVPYRSEEAFGQAIPGSVSPPNGTKSLDWPLPGDFQLNSLASGDDGTIYAQAEGGVLAFSSDGTVRGVARRRDPGAANPGEKPFARDGDAADAHPLFTAGTGISFDRGYIAMPITVNPPENRRQIPAAFHWKGQYTADQSAIVESALQINDGQDTQKMVRLVQPDGSLTTAGWPVQNAAVGAGNIYLLVTARNGRSLIGRLSLPT</sequence>
<dbReference type="Gene3D" id="2.120.10.30">
    <property type="entry name" value="TolB, C-terminal domain"/>
    <property type="match status" value="1"/>
</dbReference>
<dbReference type="PROSITE" id="PS51257">
    <property type="entry name" value="PROKAR_LIPOPROTEIN"/>
    <property type="match status" value="1"/>
</dbReference>
<dbReference type="OrthoDB" id="504981at2"/>
<proteinExistence type="predicted"/>
<comment type="caution">
    <text evidence="2">The sequence shown here is derived from an EMBL/GenBank/DDBJ whole genome shotgun (WGS) entry which is preliminary data.</text>
</comment>
<accession>A0A4R4Q698</accession>
<evidence type="ECO:0008006" key="4">
    <source>
        <dbReference type="Google" id="ProtNLM"/>
    </source>
</evidence>
<dbReference type="AlphaFoldDB" id="A0A4R4Q698"/>
<organism evidence="2 3">
    <name type="scientific">Kribbella albertanoniae</name>
    <dbReference type="NCBI Taxonomy" id="1266829"/>
    <lineage>
        <taxon>Bacteria</taxon>
        <taxon>Bacillati</taxon>
        <taxon>Actinomycetota</taxon>
        <taxon>Actinomycetes</taxon>
        <taxon>Propionibacteriales</taxon>
        <taxon>Kribbellaceae</taxon>
        <taxon>Kribbella</taxon>
    </lineage>
</organism>
<dbReference type="EMBL" id="SMKA01000044">
    <property type="protein sequence ID" value="TDC30519.1"/>
    <property type="molecule type" value="Genomic_DNA"/>
</dbReference>
<dbReference type="Proteomes" id="UP000295075">
    <property type="component" value="Unassembled WGS sequence"/>
</dbReference>
<feature type="region of interest" description="Disordered" evidence="1">
    <location>
        <begin position="271"/>
        <end position="292"/>
    </location>
</feature>
<evidence type="ECO:0000256" key="1">
    <source>
        <dbReference type="SAM" id="MobiDB-lite"/>
    </source>
</evidence>
<reference evidence="2 3" key="1">
    <citation type="submission" date="2019-03" db="EMBL/GenBank/DDBJ databases">
        <title>Draft genome sequences of novel Actinobacteria.</title>
        <authorList>
            <person name="Sahin N."/>
            <person name="Ay H."/>
            <person name="Saygin H."/>
        </authorList>
    </citation>
    <scope>NUCLEOTIDE SEQUENCE [LARGE SCALE GENOMIC DNA]</scope>
    <source>
        <strain evidence="2 3">JCM 30547</strain>
    </source>
</reference>